<dbReference type="Proteomes" id="UP001189429">
    <property type="component" value="Unassembled WGS sequence"/>
</dbReference>
<proteinExistence type="predicted"/>
<feature type="compositionally biased region" description="Low complexity" evidence="1">
    <location>
        <begin position="42"/>
        <end position="71"/>
    </location>
</feature>
<sequence length="165" mass="16969">MLQIRRALDGLSFNLSHADLRRRSARPRGDGTPTGCAPPGLPGRRAAARGPPPGRLASAAPAGPCSAAFGSTPRCPAERGGTPRGAGKDVGAGSAPSSSALPGARRCRSSEVLWDTLSAVVRQSRLSVWPLCLPRAVSVGDVRSKKVPCHFLFVLSVGVGLERGA</sequence>
<comment type="caution">
    <text evidence="2">The sequence shown here is derived from an EMBL/GenBank/DDBJ whole genome shotgun (WGS) entry which is preliminary data.</text>
</comment>
<accession>A0ABN9UTY9</accession>
<evidence type="ECO:0000313" key="2">
    <source>
        <dbReference type="EMBL" id="CAK0863537.1"/>
    </source>
</evidence>
<protein>
    <submittedName>
        <fullName evidence="2">Uncharacterized protein</fullName>
    </submittedName>
</protein>
<evidence type="ECO:0000313" key="3">
    <source>
        <dbReference type="Proteomes" id="UP001189429"/>
    </source>
</evidence>
<feature type="region of interest" description="Disordered" evidence="1">
    <location>
        <begin position="20"/>
        <end position="103"/>
    </location>
</feature>
<gene>
    <name evidence="2" type="ORF">PCOR1329_LOCUS51654</name>
</gene>
<reference evidence="2" key="1">
    <citation type="submission" date="2023-10" db="EMBL/GenBank/DDBJ databases">
        <authorList>
            <person name="Chen Y."/>
            <person name="Shah S."/>
            <person name="Dougan E. K."/>
            <person name="Thang M."/>
            <person name="Chan C."/>
        </authorList>
    </citation>
    <scope>NUCLEOTIDE SEQUENCE [LARGE SCALE GENOMIC DNA]</scope>
</reference>
<name>A0ABN9UTY9_9DINO</name>
<keyword evidence="3" id="KW-1185">Reference proteome</keyword>
<dbReference type="EMBL" id="CAUYUJ010016272">
    <property type="protein sequence ID" value="CAK0863537.1"/>
    <property type="molecule type" value="Genomic_DNA"/>
</dbReference>
<evidence type="ECO:0000256" key="1">
    <source>
        <dbReference type="SAM" id="MobiDB-lite"/>
    </source>
</evidence>
<organism evidence="2 3">
    <name type="scientific">Prorocentrum cordatum</name>
    <dbReference type="NCBI Taxonomy" id="2364126"/>
    <lineage>
        <taxon>Eukaryota</taxon>
        <taxon>Sar</taxon>
        <taxon>Alveolata</taxon>
        <taxon>Dinophyceae</taxon>
        <taxon>Prorocentrales</taxon>
        <taxon>Prorocentraceae</taxon>
        <taxon>Prorocentrum</taxon>
    </lineage>
</organism>
<feature type="compositionally biased region" description="Low complexity" evidence="1">
    <location>
        <begin position="91"/>
        <end position="103"/>
    </location>
</feature>